<protein>
    <recommendedName>
        <fullName evidence="1">5-oxoprolinase subunit A</fullName>
        <shortName evidence="1">5-OPase subunit A</shortName>
        <ecNumber evidence="1">3.5.2.9</ecNumber>
    </recommendedName>
    <alternativeName>
        <fullName evidence="1">5-oxoprolinase (ATP-hydrolyzing) subunit A</fullName>
    </alternativeName>
</protein>
<keyword evidence="3" id="KW-1185">Reference proteome</keyword>
<comment type="function">
    <text evidence="1">Catalyzes the cleavage of 5-oxoproline to form L-glutamate coupled to the hydrolysis of ATP to ADP and inorganic phosphate.</text>
</comment>
<dbReference type="Pfam" id="PF03746">
    <property type="entry name" value="LamB_YcsF"/>
    <property type="match status" value="1"/>
</dbReference>
<keyword evidence="1" id="KW-0547">Nucleotide-binding</keyword>
<keyword evidence="1" id="KW-0067">ATP-binding</keyword>
<evidence type="ECO:0000313" key="3">
    <source>
        <dbReference type="Proteomes" id="UP000593594"/>
    </source>
</evidence>
<keyword evidence="1" id="KW-0378">Hydrolase</keyword>
<evidence type="ECO:0000256" key="1">
    <source>
        <dbReference type="HAMAP-Rule" id="MF_00691"/>
    </source>
</evidence>
<dbReference type="KEGG" id="kmn:HW532_16140"/>
<evidence type="ECO:0000313" key="2">
    <source>
        <dbReference type="EMBL" id="QPC44088.1"/>
    </source>
</evidence>
<dbReference type="InterPro" id="IPR011330">
    <property type="entry name" value="Glyco_hydro/deAcase_b/a-brl"/>
</dbReference>
<dbReference type="HAMAP" id="MF_00691">
    <property type="entry name" value="PxpA"/>
    <property type="match status" value="1"/>
</dbReference>
<dbReference type="PANTHER" id="PTHR30292">
    <property type="entry name" value="UNCHARACTERIZED PROTEIN YBGL-RELATED"/>
    <property type="match status" value="1"/>
</dbReference>
<name>A0A7S8C629_9HYPH</name>
<dbReference type="CDD" id="cd10787">
    <property type="entry name" value="LamB_YcsF_like"/>
    <property type="match status" value="1"/>
</dbReference>
<dbReference type="GO" id="GO:0005524">
    <property type="term" value="F:ATP binding"/>
    <property type="evidence" value="ECO:0007669"/>
    <property type="project" value="UniProtKB-UniRule"/>
</dbReference>
<comment type="similarity">
    <text evidence="1">Belongs to the LamB/PxpA family.</text>
</comment>
<reference evidence="2 3" key="1">
    <citation type="submission" date="2020-06" db="EMBL/GenBank/DDBJ databases">
        <title>Genome sequence of 2 isolates from Red Sea Mangroves.</title>
        <authorList>
            <person name="Sefrji F."/>
            <person name="Michoud G."/>
            <person name="Merlino G."/>
            <person name="Daffonchio D."/>
        </authorList>
    </citation>
    <scope>NUCLEOTIDE SEQUENCE [LARGE SCALE GENOMIC DNA]</scope>
    <source>
        <strain evidence="2 3">R1DC25</strain>
    </source>
</reference>
<proteinExistence type="inferred from homology"/>
<dbReference type="AlphaFoldDB" id="A0A7S8C629"/>
<accession>A0A7S8C629</accession>
<dbReference type="InterPro" id="IPR005501">
    <property type="entry name" value="LamB/YcsF/PxpA-like"/>
</dbReference>
<dbReference type="NCBIfam" id="NF003816">
    <property type="entry name" value="PRK05406.1-5"/>
    <property type="match status" value="1"/>
</dbReference>
<comment type="subunit">
    <text evidence="1">Forms a complex composed of PxpA, PxpB and PxpC.</text>
</comment>
<dbReference type="Gene3D" id="3.20.20.370">
    <property type="entry name" value="Glycoside hydrolase/deacetylase"/>
    <property type="match status" value="1"/>
</dbReference>
<dbReference type="PANTHER" id="PTHR30292:SF0">
    <property type="entry name" value="5-OXOPROLINASE SUBUNIT A"/>
    <property type="match status" value="1"/>
</dbReference>
<dbReference type="NCBIfam" id="NF003814">
    <property type="entry name" value="PRK05406.1-3"/>
    <property type="match status" value="1"/>
</dbReference>
<organism evidence="2 3">
    <name type="scientific">Kaustia mangrovi</name>
    <dbReference type="NCBI Taxonomy" id="2593653"/>
    <lineage>
        <taxon>Bacteria</taxon>
        <taxon>Pseudomonadati</taxon>
        <taxon>Pseudomonadota</taxon>
        <taxon>Alphaproteobacteria</taxon>
        <taxon>Hyphomicrobiales</taxon>
        <taxon>Parvibaculaceae</taxon>
        <taxon>Kaustia</taxon>
    </lineage>
</organism>
<dbReference type="RefSeq" id="WP_213161451.1">
    <property type="nucleotide sequence ID" value="NZ_CP058214.1"/>
</dbReference>
<dbReference type="GO" id="GO:0017168">
    <property type="term" value="F:5-oxoprolinase (ATP-hydrolyzing) activity"/>
    <property type="evidence" value="ECO:0007669"/>
    <property type="project" value="UniProtKB-UniRule"/>
</dbReference>
<dbReference type="EC" id="3.5.2.9" evidence="1"/>
<sequence>MTKTIDLNCDMGESFGAYTIGDDAAMLELITSANIACGFHGGDPEVIHRTVLQARENGVSVGAHPSFMDLYGFGRRRIAGETPEALKAQLIYQIGAVKALTEAAGARLTHVKTHGALGNMAAEDAELARICVDAVIAVDPTLTFVTLPYSQTMHAAEEAGLHVASEIYADRTYTDEGRLTPRKEAGAVIHDPDQSLAQVLHMILDGHIPTTGGRKLPVKADTLCIHGDNPAAVAVARKLREELERAGIGIAPFRTSAPATA</sequence>
<dbReference type="Proteomes" id="UP000593594">
    <property type="component" value="Chromosome"/>
</dbReference>
<gene>
    <name evidence="1" type="primary">pxpA</name>
    <name evidence="2" type="ORF">HW532_16140</name>
</gene>
<dbReference type="GO" id="GO:0005975">
    <property type="term" value="P:carbohydrate metabolic process"/>
    <property type="evidence" value="ECO:0007669"/>
    <property type="project" value="InterPro"/>
</dbReference>
<dbReference type="EMBL" id="CP058214">
    <property type="protein sequence ID" value="QPC44088.1"/>
    <property type="molecule type" value="Genomic_DNA"/>
</dbReference>
<dbReference type="SUPFAM" id="SSF88713">
    <property type="entry name" value="Glycoside hydrolase/deacetylase"/>
    <property type="match status" value="1"/>
</dbReference>
<comment type="catalytic activity">
    <reaction evidence="1">
        <text>5-oxo-L-proline + ATP + 2 H2O = L-glutamate + ADP + phosphate + H(+)</text>
        <dbReference type="Rhea" id="RHEA:10348"/>
        <dbReference type="ChEBI" id="CHEBI:15377"/>
        <dbReference type="ChEBI" id="CHEBI:15378"/>
        <dbReference type="ChEBI" id="CHEBI:29985"/>
        <dbReference type="ChEBI" id="CHEBI:30616"/>
        <dbReference type="ChEBI" id="CHEBI:43474"/>
        <dbReference type="ChEBI" id="CHEBI:58402"/>
        <dbReference type="ChEBI" id="CHEBI:456216"/>
        <dbReference type="EC" id="3.5.2.9"/>
    </reaction>
</comment>